<keyword evidence="2" id="KW-1185">Reference proteome</keyword>
<sequence length="172" mass="19063">MSGNETPVVQIKRMDVEVEDCGQIHLLDNGGDGSGDFPSRSVGLIAMEGRGFASMHIALQWGVIPFTVAVADRDPGADLDGYEDIVEIGFESPSGEAFLAGWAMDWNEDKVYSLPLPAGPGKYRLRYHARGMDEESYRVDDYYLQIWPAPQQDPAVLKTTSQFSRYLLNLSE</sequence>
<dbReference type="RefSeq" id="WP_132619159.1">
    <property type="nucleotide sequence ID" value="NZ_SMKQ01000156.1"/>
</dbReference>
<evidence type="ECO:0000313" key="2">
    <source>
        <dbReference type="Proteomes" id="UP000295302"/>
    </source>
</evidence>
<protein>
    <submittedName>
        <fullName evidence="1">Uncharacterized protein</fullName>
    </submittedName>
</protein>
<proteinExistence type="predicted"/>
<gene>
    <name evidence="1" type="ORF">E1286_34125</name>
</gene>
<comment type="caution">
    <text evidence="1">The sequence shown here is derived from an EMBL/GenBank/DDBJ whole genome shotgun (WGS) entry which is preliminary data.</text>
</comment>
<organism evidence="1 2">
    <name type="scientific">Nonomuraea terrae</name>
    <dbReference type="NCBI Taxonomy" id="2530383"/>
    <lineage>
        <taxon>Bacteria</taxon>
        <taxon>Bacillati</taxon>
        <taxon>Actinomycetota</taxon>
        <taxon>Actinomycetes</taxon>
        <taxon>Streptosporangiales</taxon>
        <taxon>Streptosporangiaceae</taxon>
        <taxon>Nonomuraea</taxon>
    </lineage>
</organism>
<dbReference type="Proteomes" id="UP000295302">
    <property type="component" value="Unassembled WGS sequence"/>
</dbReference>
<reference evidence="1 2" key="1">
    <citation type="submission" date="2019-03" db="EMBL/GenBank/DDBJ databases">
        <title>Draft genome sequences of novel Actinobacteria.</title>
        <authorList>
            <person name="Sahin N."/>
            <person name="Ay H."/>
            <person name="Saygin H."/>
        </authorList>
    </citation>
    <scope>NUCLEOTIDE SEQUENCE [LARGE SCALE GENOMIC DNA]</scope>
    <source>
        <strain evidence="1 2">CH32</strain>
    </source>
</reference>
<accession>A0A4R4Y8A1</accession>
<evidence type="ECO:0000313" key="1">
    <source>
        <dbReference type="EMBL" id="TDD40708.1"/>
    </source>
</evidence>
<dbReference type="EMBL" id="SMKQ01000156">
    <property type="protein sequence ID" value="TDD40708.1"/>
    <property type="molecule type" value="Genomic_DNA"/>
</dbReference>
<dbReference type="OrthoDB" id="4485313at2"/>
<dbReference type="AlphaFoldDB" id="A0A4R4Y8A1"/>
<name>A0A4R4Y8A1_9ACTN</name>